<dbReference type="EMBL" id="GEDC01018596">
    <property type="protein sequence ID" value="JAS18702.1"/>
    <property type="molecule type" value="Transcribed_RNA"/>
</dbReference>
<feature type="non-terminal residue" evidence="1">
    <location>
        <position position="1"/>
    </location>
</feature>
<gene>
    <name evidence="1" type="ORF">g.758</name>
</gene>
<dbReference type="AlphaFoldDB" id="A0A1B6CYZ6"/>
<protein>
    <recommendedName>
        <fullName evidence="2">MIF4G domain-containing protein</fullName>
    </recommendedName>
</protein>
<evidence type="ECO:0000313" key="1">
    <source>
        <dbReference type="EMBL" id="JAS18702.1"/>
    </source>
</evidence>
<name>A0A1B6CYZ6_9HEMI</name>
<accession>A0A1B6CYZ6</accession>
<proteinExistence type="predicted"/>
<evidence type="ECO:0008006" key="2">
    <source>
        <dbReference type="Google" id="ProtNLM"/>
    </source>
</evidence>
<sequence length="130" mass="15222">QTLTRIVLLIIYSSAINPKSVLKLGRCLEEQLEQRKGDGDMLKTNLNTYFDYMKDILKMVKEDDEEGERLYGELDKTSGPPHIKVKIYNVLMVRAFSWKFQDVEDIEKVISDTQHTWNQIRAVMVNKTRI</sequence>
<reference evidence="1" key="1">
    <citation type="submission" date="2015-12" db="EMBL/GenBank/DDBJ databases">
        <title>De novo transcriptome assembly of four potential Pierce s Disease insect vectors from Arizona vineyards.</title>
        <authorList>
            <person name="Tassone E.E."/>
        </authorList>
    </citation>
    <scope>NUCLEOTIDE SEQUENCE</scope>
</reference>
<organism evidence="1">
    <name type="scientific">Clastoptera arizonana</name>
    <name type="common">Arizona spittle bug</name>
    <dbReference type="NCBI Taxonomy" id="38151"/>
    <lineage>
        <taxon>Eukaryota</taxon>
        <taxon>Metazoa</taxon>
        <taxon>Ecdysozoa</taxon>
        <taxon>Arthropoda</taxon>
        <taxon>Hexapoda</taxon>
        <taxon>Insecta</taxon>
        <taxon>Pterygota</taxon>
        <taxon>Neoptera</taxon>
        <taxon>Paraneoptera</taxon>
        <taxon>Hemiptera</taxon>
        <taxon>Auchenorrhyncha</taxon>
        <taxon>Cercopoidea</taxon>
        <taxon>Clastopteridae</taxon>
        <taxon>Clastoptera</taxon>
    </lineage>
</organism>